<evidence type="ECO:0000256" key="6">
    <source>
        <dbReference type="ARBA" id="ARBA00022833"/>
    </source>
</evidence>
<dbReference type="InterPro" id="IPR002125">
    <property type="entry name" value="CMP_dCMP_dom"/>
</dbReference>
<keyword evidence="6" id="KW-0862">Zinc</keyword>
<dbReference type="GO" id="GO:0005737">
    <property type="term" value="C:cytoplasm"/>
    <property type="evidence" value="ECO:0007669"/>
    <property type="project" value="TreeGrafter"/>
</dbReference>
<dbReference type="OrthoDB" id="6710946at2759"/>
<reference evidence="12" key="1">
    <citation type="submission" date="2016-05" db="EMBL/GenBank/DDBJ databases">
        <title>Comparative genomics of biotechnologically important yeasts.</title>
        <authorList>
            <consortium name="DOE Joint Genome Institute"/>
            <person name="Riley R."/>
            <person name="Haridas S."/>
            <person name="Wolfe K.H."/>
            <person name="Lopes M.R."/>
            <person name="Hittinger C.T."/>
            <person name="Goker M."/>
            <person name="Salamov A."/>
            <person name="Wisecaver J."/>
            <person name="Long T.M."/>
            <person name="Aerts A.L."/>
            <person name="Barry K."/>
            <person name="Choi C."/>
            <person name="Clum A."/>
            <person name="Coughlan A.Y."/>
            <person name="Deshpande S."/>
            <person name="Douglass A.P."/>
            <person name="Hanson S.J."/>
            <person name="Klenk H.-P."/>
            <person name="Labutti K."/>
            <person name="Lapidus A."/>
            <person name="Lindquist E."/>
            <person name="Lipzen A."/>
            <person name="Meier-Kolthoff J.P."/>
            <person name="Ohm R.A."/>
            <person name="Otillar R.P."/>
            <person name="Pangilinan J."/>
            <person name="Peng Y."/>
            <person name="Rokas A."/>
            <person name="Rosa C.A."/>
            <person name="Scheuner C."/>
            <person name="Sibirny A.A."/>
            <person name="Slot J.C."/>
            <person name="Stielow J.B."/>
            <person name="Sun H."/>
            <person name="Kurtzman C.P."/>
            <person name="Blackwell M."/>
            <person name="Grigoriev I.V."/>
            <person name="Jeffries T.W."/>
        </authorList>
    </citation>
    <scope>NUCLEOTIDE SEQUENCE [LARGE SCALE GENOMIC DNA]</scope>
    <source>
        <strain evidence="12">NRRL Y-2460</strain>
    </source>
</reference>
<organism evidence="11 12">
    <name type="scientific">Pachysolen tannophilus NRRL Y-2460</name>
    <dbReference type="NCBI Taxonomy" id="669874"/>
    <lineage>
        <taxon>Eukaryota</taxon>
        <taxon>Fungi</taxon>
        <taxon>Dikarya</taxon>
        <taxon>Ascomycota</taxon>
        <taxon>Saccharomycotina</taxon>
        <taxon>Pichiomycetes</taxon>
        <taxon>Pachysolenaceae</taxon>
        <taxon>Pachysolen</taxon>
    </lineage>
</organism>
<evidence type="ECO:0000256" key="1">
    <source>
        <dbReference type="ARBA" id="ARBA00001947"/>
    </source>
</evidence>
<evidence type="ECO:0000256" key="5">
    <source>
        <dbReference type="ARBA" id="ARBA00022801"/>
    </source>
</evidence>
<dbReference type="GO" id="GO:0006231">
    <property type="term" value="P:dTMP biosynthetic process"/>
    <property type="evidence" value="ECO:0007669"/>
    <property type="project" value="EnsemblFungi"/>
</dbReference>
<gene>
    <name evidence="11" type="ORF">PACTADRAFT_33569</name>
</gene>
<dbReference type="PANTHER" id="PTHR11086">
    <property type="entry name" value="DEOXYCYTIDYLATE DEAMINASE-RELATED"/>
    <property type="match status" value="1"/>
</dbReference>
<evidence type="ECO:0000313" key="11">
    <source>
        <dbReference type="EMBL" id="ODV96395.1"/>
    </source>
</evidence>
<comment type="cofactor">
    <cofactor evidence="1">
        <name>Zn(2+)</name>
        <dbReference type="ChEBI" id="CHEBI:29105"/>
    </cofactor>
</comment>
<keyword evidence="12" id="KW-1185">Reference proteome</keyword>
<dbReference type="InterPro" id="IPR016193">
    <property type="entry name" value="Cytidine_deaminase-like"/>
</dbReference>
<evidence type="ECO:0000256" key="9">
    <source>
        <dbReference type="ARBA" id="ARBA00071582"/>
    </source>
</evidence>
<evidence type="ECO:0000313" key="12">
    <source>
        <dbReference type="Proteomes" id="UP000094236"/>
    </source>
</evidence>
<sequence length="306" mass="35751">MFIGISGTLSSGKTEVARYLTYCGFKYIDYKRENDESNNLNQALKKDLIFDDYNALIIHVTKNWKENFVITHLDDHEFLSEVSIRPFFLHVTVDAPVARRYERYILKHELTKDEFPLVKFIESSDHFLLELEIIFKNSDFKIINSTIQVEQFYQKLSELNLLKSTRLRPNWDNYFMSLADLASRRSNCMKRRVGCVIVKDNRVIATGYNGTPRNLKNCNEGGCERCNRELPDSNCLCLHAEENALLYSNKANGSTLYCDTCPCLQCTIKIIQCGIREVVYKKEYKFDQQSKSLFDQSNVLLRRYQD</sequence>
<evidence type="ECO:0000256" key="3">
    <source>
        <dbReference type="ARBA" id="ARBA00022723"/>
    </source>
</evidence>
<dbReference type="SUPFAM" id="SSF53927">
    <property type="entry name" value="Cytidine deaminase-like"/>
    <property type="match status" value="1"/>
</dbReference>
<proteinExistence type="inferred from homology"/>
<dbReference type="GO" id="GO:0046872">
    <property type="term" value="F:metal ion binding"/>
    <property type="evidence" value="ECO:0007669"/>
    <property type="project" value="UniProtKB-KW"/>
</dbReference>
<dbReference type="PANTHER" id="PTHR11086:SF18">
    <property type="entry name" value="DEOXYCYTIDYLATE DEAMINASE"/>
    <property type="match status" value="1"/>
</dbReference>
<dbReference type="Gene3D" id="3.40.50.300">
    <property type="entry name" value="P-loop containing nucleotide triphosphate hydrolases"/>
    <property type="match status" value="1"/>
</dbReference>
<accession>A0A1E4TXA7</accession>
<evidence type="ECO:0000256" key="2">
    <source>
        <dbReference type="ARBA" id="ARBA00006576"/>
    </source>
</evidence>
<dbReference type="InterPro" id="IPR035105">
    <property type="entry name" value="Deoxycytidylate_deaminase_dom"/>
</dbReference>
<dbReference type="FunFam" id="3.40.140.10:FF:000035">
    <property type="entry name" value="dCMP deaminase"/>
    <property type="match status" value="1"/>
</dbReference>
<feature type="domain" description="CMP/dCMP-type deaminase" evidence="10">
    <location>
        <begin position="170"/>
        <end position="295"/>
    </location>
</feature>
<dbReference type="EC" id="3.5.4.12" evidence="7"/>
<keyword evidence="4" id="KW-0545">Nucleotide biosynthesis</keyword>
<dbReference type="InterPro" id="IPR015517">
    <property type="entry name" value="dCMP_deaminase-rel"/>
</dbReference>
<dbReference type="PROSITE" id="PS51747">
    <property type="entry name" value="CYT_DCMP_DEAMINASES_2"/>
    <property type="match status" value="1"/>
</dbReference>
<dbReference type="AlphaFoldDB" id="A0A1E4TXA7"/>
<dbReference type="EMBL" id="KV454013">
    <property type="protein sequence ID" value="ODV96395.1"/>
    <property type="molecule type" value="Genomic_DNA"/>
</dbReference>
<name>A0A1E4TXA7_PACTA</name>
<evidence type="ECO:0000256" key="7">
    <source>
        <dbReference type="ARBA" id="ARBA00038938"/>
    </source>
</evidence>
<protein>
    <recommendedName>
        <fullName evidence="9">Deoxycytidylate deaminase</fullName>
        <ecNumber evidence="7">3.5.4.12</ecNumber>
    </recommendedName>
    <alternativeName>
        <fullName evidence="8">dCMP deaminase</fullName>
    </alternativeName>
</protein>
<comment type="similarity">
    <text evidence="2">Belongs to the cytidine and deoxycytidylate deaminase family.</text>
</comment>
<dbReference type="InterPro" id="IPR027417">
    <property type="entry name" value="P-loop_NTPase"/>
</dbReference>
<evidence type="ECO:0000256" key="8">
    <source>
        <dbReference type="ARBA" id="ARBA00041763"/>
    </source>
</evidence>
<dbReference type="Pfam" id="PF00383">
    <property type="entry name" value="dCMP_cyt_deam_1"/>
    <property type="match status" value="1"/>
</dbReference>
<dbReference type="GO" id="GO:0004132">
    <property type="term" value="F:dCMP deaminase activity"/>
    <property type="evidence" value="ECO:0007669"/>
    <property type="project" value="UniProtKB-EC"/>
</dbReference>
<evidence type="ECO:0000256" key="4">
    <source>
        <dbReference type="ARBA" id="ARBA00022727"/>
    </source>
</evidence>
<keyword evidence="3" id="KW-0479">Metal-binding</keyword>
<keyword evidence="5" id="KW-0378">Hydrolase</keyword>
<dbReference type="Gene3D" id="3.40.140.10">
    <property type="entry name" value="Cytidine Deaminase, domain 2"/>
    <property type="match status" value="1"/>
</dbReference>
<dbReference type="SUPFAM" id="SSF52540">
    <property type="entry name" value="P-loop containing nucleoside triphosphate hydrolases"/>
    <property type="match status" value="1"/>
</dbReference>
<evidence type="ECO:0000259" key="10">
    <source>
        <dbReference type="PROSITE" id="PS51747"/>
    </source>
</evidence>
<dbReference type="GO" id="GO:0006226">
    <property type="term" value="P:dUMP biosynthetic process"/>
    <property type="evidence" value="ECO:0007669"/>
    <property type="project" value="EnsemblFungi"/>
</dbReference>
<dbReference type="Proteomes" id="UP000094236">
    <property type="component" value="Unassembled WGS sequence"/>
</dbReference>
<dbReference type="STRING" id="669874.A0A1E4TXA7"/>
<dbReference type="CDD" id="cd01286">
    <property type="entry name" value="deoxycytidylate_deaminase"/>
    <property type="match status" value="1"/>
</dbReference>